<dbReference type="Gene3D" id="2.60.120.200">
    <property type="match status" value="1"/>
</dbReference>
<feature type="signal peptide" evidence="1">
    <location>
        <begin position="1"/>
        <end position="32"/>
    </location>
</feature>
<accession>A0A939C258</accession>
<dbReference type="Proteomes" id="UP000663801">
    <property type="component" value="Unassembled WGS sequence"/>
</dbReference>
<dbReference type="AlphaFoldDB" id="A0A939C258"/>
<dbReference type="SUPFAM" id="SSF49899">
    <property type="entry name" value="Concanavalin A-like lectins/glucanases"/>
    <property type="match status" value="1"/>
</dbReference>
<dbReference type="GO" id="GO:0005975">
    <property type="term" value="P:carbohydrate metabolic process"/>
    <property type="evidence" value="ECO:0007669"/>
    <property type="project" value="InterPro"/>
</dbReference>
<comment type="caution">
    <text evidence="3">The sequence shown here is derived from an EMBL/GenBank/DDBJ whole genome shotgun (WGS) entry which is preliminary data.</text>
</comment>
<dbReference type="Pfam" id="PF00722">
    <property type="entry name" value="Glyco_hydro_16"/>
    <property type="match status" value="1"/>
</dbReference>
<dbReference type="RefSeq" id="WP_205255813.1">
    <property type="nucleotide sequence ID" value="NZ_BAAAPV010000002.1"/>
</dbReference>
<dbReference type="EMBL" id="JAERWL010000005">
    <property type="protein sequence ID" value="MBM9475711.1"/>
    <property type="molecule type" value="Genomic_DNA"/>
</dbReference>
<evidence type="ECO:0000313" key="4">
    <source>
        <dbReference type="Proteomes" id="UP000663801"/>
    </source>
</evidence>
<evidence type="ECO:0000259" key="2">
    <source>
        <dbReference type="PROSITE" id="PS51762"/>
    </source>
</evidence>
<dbReference type="InterPro" id="IPR013320">
    <property type="entry name" value="ConA-like_dom_sf"/>
</dbReference>
<feature type="chain" id="PRO_5037898999" evidence="1">
    <location>
        <begin position="33"/>
        <end position="376"/>
    </location>
</feature>
<protein>
    <submittedName>
        <fullName evidence="3">Glycoside hydrolase family 16 protein</fullName>
    </submittedName>
</protein>
<evidence type="ECO:0000313" key="3">
    <source>
        <dbReference type="EMBL" id="MBM9475711.1"/>
    </source>
</evidence>
<dbReference type="CDD" id="cd00413">
    <property type="entry name" value="Glyco_hydrolase_16"/>
    <property type="match status" value="1"/>
</dbReference>
<feature type="domain" description="GH16" evidence="2">
    <location>
        <begin position="141"/>
        <end position="376"/>
    </location>
</feature>
<keyword evidence="4" id="KW-1185">Reference proteome</keyword>
<dbReference type="InterPro" id="IPR000757">
    <property type="entry name" value="Beta-glucanase-like"/>
</dbReference>
<gene>
    <name evidence="3" type="ORF">JL107_04550</name>
</gene>
<name>A0A939C258_9ACTN</name>
<proteinExistence type="predicted"/>
<keyword evidence="3" id="KW-0378">Hydrolase</keyword>
<reference evidence="3" key="1">
    <citation type="submission" date="2021-01" db="EMBL/GenBank/DDBJ databases">
        <title>KCTC 19127 draft genome.</title>
        <authorList>
            <person name="An D."/>
        </authorList>
    </citation>
    <scope>NUCLEOTIDE SEQUENCE</scope>
    <source>
        <strain evidence="3">KCTC 19127</strain>
    </source>
</reference>
<keyword evidence="1" id="KW-0732">Signal</keyword>
<dbReference type="PROSITE" id="PS51762">
    <property type="entry name" value="GH16_2"/>
    <property type="match status" value="1"/>
</dbReference>
<sequence length="376" mass="40122">MKTPRKSRTWALPLVALMTAGLAVTGATPASADVSFSASGLTASVDGTSVTASVKVASDAAALVRQVGICVRDANGGNEDFPKWGRTWLNSDGRTLTVSGDLPSGTYTYWACVLDEGAWYQAGSRESFTVGGGSASPAPAVSAGGSSMPVGNLSGWRQIFTEDFRTDQAEGRFPGVYAANWKSYDGFPDTHKNGWYNQDIISVHDGYLDMRLHSKNGMPQGAAPIPLLDDSGKVTGQTYGRYSVRFKADKLPDYGMGWLLWPTSGNWNDGEIDFPEGDLGKTIHGYNHCLGNPSVNCAIVETGVPFAGGWHTATLEWTPSRITFILDGVTYRTTTKSVPSKPMQWVLQTASAGTPADSTAGHVLIDWVSIYAWNGA</sequence>
<evidence type="ECO:0000256" key="1">
    <source>
        <dbReference type="SAM" id="SignalP"/>
    </source>
</evidence>
<organism evidence="3 4">
    <name type="scientific">Nakamurella flavida</name>
    <dbReference type="NCBI Taxonomy" id="363630"/>
    <lineage>
        <taxon>Bacteria</taxon>
        <taxon>Bacillati</taxon>
        <taxon>Actinomycetota</taxon>
        <taxon>Actinomycetes</taxon>
        <taxon>Nakamurellales</taxon>
        <taxon>Nakamurellaceae</taxon>
        <taxon>Nakamurella</taxon>
    </lineage>
</organism>
<dbReference type="GO" id="GO:0004553">
    <property type="term" value="F:hydrolase activity, hydrolyzing O-glycosyl compounds"/>
    <property type="evidence" value="ECO:0007669"/>
    <property type="project" value="InterPro"/>
</dbReference>